<comment type="catalytic activity">
    <reaction evidence="3 4">
        <text>(R)-4'-phosphopantothenate + L-cysteine + CTP = N-[(R)-4-phosphopantothenoyl]-L-cysteine + CMP + diphosphate + H(+)</text>
        <dbReference type="Rhea" id="RHEA:19397"/>
        <dbReference type="ChEBI" id="CHEBI:10986"/>
        <dbReference type="ChEBI" id="CHEBI:15378"/>
        <dbReference type="ChEBI" id="CHEBI:33019"/>
        <dbReference type="ChEBI" id="CHEBI:35235"/>
        <dbReference type="ChEBI" id="CHEBI:37563"/>
        <dbReference type="ChEBI" id="CHEBI:59458"/>
        <dbReference type="ChEBI" id="CHEBI:60377"/>
        <dbReference type="EC" id="6.3.2.5"/>
    </reaction>
</comment>
<keyword evidence="3" id="KW-0511">Multifunctional enzyme</keyword>
<gene>
    <name evidence="3 7" type="primary">coaBC</name>
    <name evidence="7" type="ORF">H1191_07720</name>
</gene>
<dbReference type="GO" id="GO:0010181">
    <property type="term" value="F:FMN binding"/>
    <property type="evidence" value="ECO:0007669"/>
    <property type="project" value="UniProtKB-UniRule"/>
</dbReference>
<dbReference type="SUPFAM" id="SSF52507">
    <property type="entry name" value="Homo-oligomeric flavin-containing Cys decarboxylases, HFCD"/>
    <property type="match status" value="1"/>
</dbReference>
<name>A0A7W1WQI2_9BACL</name>
<dbReference type="InterPro" id="IPR036551">
    <property type="entry name" value="Flavin_trans-like"/>
</dbReference>
<dbReference type="EC" id="6.3.2.5" evidence="3"/>
<dbReference type="GO" id="GO:0004633">
    <property type="term" value="F:phosphopantothenoylcysteine decarboxylase activity"/>
    <property type="evidence" value="ECO:0007669"/>
    <property type="project" value="UniProtKB-UniRule"/>
</dbReference>
<comment type="cofactor">
    <cofactor evidence="3">
        <name>Mg(2+)</name>
        <dbReference type="ChEBI" id="CHEBI:18420"/>
    </cofactor>
</comment>
<keyword evidence="1 3" id="KW-0210">Decarboxylase</keyword>
<keyword evidence="3 4" id="KW-0436">Ligase</keyword>
<feature type="binding site" evidence="3">
    <location>
        <position position="287"/>
    </location>
    <ligand>
        <name>CTP</name>
        <dbReference type="ChEBI" id="CHEBI:37563"/>
    </ligand>
</feature>
<evidence type="ECO:0000256" key="3">
    <source>
        <dbReference type="HAMAP-Rule" id="MF_02225"/>
    </source>
</evidence>
<accession>A0A7W1WQI2</accession>
<dbReference type="PANTHER" id="PTHR14359">
    <property type="entry name" value="HOMO-OLIGOMERIC FLAVIN CONTAINING CYS DECARBOXYLASE FAMILY"/>
    <property type="match status" value="1"/>
</dbReference>
<comment type="cofactor">
    <cofactor evidence="3">
        <name>FMN</name>
        <dbReference type="ChEBI" id="CHEBI:58210"/>
    </cofactor>
    <text evidence="3">Binds 1 FMN per subunit.</text>
</comment>
<dbReference type="SUPFAM" id="SSF102645">
    <property type="entry name" value="CoaB-like"/>
    <property type="match status" value="1"/>
</dbReference>
<dbReference type="Proteomes" id="UP000535491">
    <property type="component" value="Unassembled WGS sequence"/>
</dbReference>
<dbReference type="NCBIfam" id="TIGR00521">
    <property type="entry name" value="coaBC_dfp"/>
    <property type="match status" value="1"/>
</dbReference>
<feature type="binding site" evidence="3">
    <location>
        <position position="340"/>
    </location>
    <ligand>
        <name>CTP</name>
        <dbReference type="ChEBI" id="CHEBI:37563"/>
    </ligand>
</feature>
<dbReference type="InterPro" id="IPR003382">
    <property type="entry name" value="Flavoprotein"/>
</dbReference>
<comment type="similarity">
    <text evidence="3 4">In the C-terminal section; belongs to the PPC synthetase family.</text>
</comment>
<keyword evidence="3" id="KW-0460">Magnesium</keyword>
<organism evidence="7 8">
    <name type="scientific">Paenactinomyces guangxiensis</name>
    <dbReference type="NCBI Taxonomy" id="1490290"/>
    <lineage>
        <taxon>Bacteria</taxon>
        <taxon>Bacillati</taxon>
        <taxon>Bacillota</taxon>
        <taxon>Bacilli</taxon>
        <taxon>Bacillales</taxon>
        <taxon>Thermoactinomycetaceae</taxon>
        <taxon>Paenactinomyces</taxon>
    </lineage>
</organism>
<keyword evidence="3 4" id="KW-0285">Flavoprotein</keyword>
<dbReference type="GO" id="GO:0015937">
    <property type="term" value="P:coenzyme A biosynthetic process"/>
    <property type="evidence" value="ECO:0007669"/>
    <property type="project" value="UniProtKB-UniRule"/>
</dbReference>
<evidence type="ECO:0000256" key="2">
    <source>
        <dbReference type="ARBA" id="ARBA00023239"/>
    </source>
</evidence>
<comment type="function">
    <text evidence="4">Catalyzes two steps in the biosynthesis of coenzyme A. In the first step cysteine is conjugated to 4'-phosphopantothenate to form 4-phosphopantothenoylcysteine, in the latter compound is decarboxylated to form 4'-phosphopantotheine.</text>
</comment>
<reference evidence="7 8" key="1">
    <citation type="submission" date="2020-07" db="EMBL/GenBank/DDBJ databases">
        <authorList>
            <person name="Feng H."/>
        </authorList>
    </citation>
    <scope>NUCLEOTIDE SEQUENCE [LARGE SCALE GENOMIC DNA]</scope>
    <source>
        <strain evidence="8">s-10</strain>
    </source>
</reference>
<comment type="function">
    <text evidence="3">Catalyzes two sequential steps in the biosynthesis of coenzyme A. In the first step cysteine is conjugated to 4'-phosphopantothenate to form 4-phosphopantothenoylcysteine. In the second step the latter compound is decarboxylated to form 4'-phosphopantotheine.</text>
</comment>
<dbReference type="RefSeq" id="WP_181751438.1">
    <property type="nucleotide sequence ID" value="NZ_JACEIQ010000006.1"/>
</dbReference>
<dbReference type="Pfam" id="PF02441">
    <property type="entry name" value="Flavoprotein"/>
    <property type="match status" value="1"/>
</dbReference>
<feature type="binding site" evidence="3">
    <location>
        <position position="336"/>
    </location>
    <ligand>
        <name>CTP</name>
        <dbReference type="ChEBI" id="CHEBI:37563"/>
    </ligand>
</feature>
<feature type="binding site" evidence="3">
    <location>
        <position position="322"/>
    </location>
    <ligand>
        <name>CTP</name>
        <dbReference type="ChEBI" id="CHEBI:37563"/>
    </ligand>
</feature>
<dbReference type="GO" id="GO:0046872">
    <property type="term" value="F:metal ion binding"/>
    <property type="evidence" value="ECO:0007669"/>
    <property type="project" value="UniProtKB-KW"/>
</dbReference>
<protein>
    <recommendedName>
        <fullName evidence="3">Coenzyme A biosynthesis bifunctional protein CoaBC</fullName>
    </recommendedName>
    <alternativeName>
        <fullName evidence="3">DNA/pantothenate metabolism flavoprotein</fullName>
    </alternativeName>
    <alternativeName>
        <fullName evidence="3">Phosphopantothenoylcysteine synthetase/decarboxylase</fullName>
        <shortName evidence="3">PPCS-PPCDC</shortName>
    </alternativeName>
    <domain>
        <recommendedName>
            <fullName evidence="3">Phosphopantothenoylcysteine decarboxylase</fullName>
            <shortName evidence="3">PPC decarboxylase</shortName>
            <shortName evidence="3">PPC-DC</shortName>
            <ecNumber evidence="3">4.1.1.36</ecNumber>
        </recommendedName>
        <alternativeName>
            <fullName evidence="3">CoaC</fullName>
        </alternativeName>
    </domain>
    <domain>
        <recommendedName>
            <fullName evidence="3">Phosphopantothenate--cysteine ligase</fullName>
            <ecNumber evidence="3">6.3.2.5</ecNumber>
        </recommendedName>
        <alternativeName>
            <fullName evidence="3">CoaB</fullName>
        </alternativeName>
        <alternativeName>
            <fullName evidence="3">Phosphopantothenoylcysteine synthetase</fullName>
            <shortName evidence="3">PPC synthetase</shortName>
            <shortName evidence="3">PPC-S</shortName>
        </alternativeName>
    </domain>
</protein>
<dbReference type="InterPro" id="IPR005252">
    <property type="entry name" value="CoaBC"/>
</dbReference>
<comment type="caution">
    <text evidence="7">The sequence shown here is derived from an EMBL/GenBank/DDBJ whole genome shotgun (WGS) entry which is preliminary data.</text>
</comment>
<dbReference type="HAMAP" id="MF_02225">
    <property type="entry name" value="CoaBC"/>
    <property type="match status" value="1"/>
</dbReference>
<evidence type="ECO:0000256" key="4">
    <source>
        <dbReference type="RuleBase" id="RU364078"/>
    </source>
</evidence>
<comment type="caution">
    <text evidence="3">Lacks conserved residue(s) required for the propagation of feature annotation.</text>
</comment>
<feature type="binding site" evidence="3">
    <location>
        <position position="277"/>
    </location>
    <ligand>
        <name>CTP</name>
        <dbReference type="ChEBI" id="CHEBI:37563"/>
    </ligand>
</feature>
<feature type="domain" description="DNA/pantothenate metabolism flavoprotein C-terminal" evidence="6">
    <location>
        <begin position="184"/>
        <end position="392"/>
    </location>
</feature>
<comment type="pathway">
    <text evidence="3 4">Cofactor biosynthesis; coenzyme A biosynthesis; CoA from (R)-pantothenate: step 3/5.</text>
</comment>
<dbReference type="GO" id="GO:0071513">
    <property type="term" value="C:phosphopantothenoylcysteine decarboxylase complex"/>
    <property type="evidence" value="ECO:0007669"/>
    <property type="project" value="TreeGrafter"/>
</dbReference>
<dbReference type="Gene3D" id="3.40.50.1950">
    <property type="entry name" value="Flavin prenyltransferase-like"/>
    <property type="match status" value="1"/>
</dbReference>
<dbReference type="AlphaFoldDB" id="A0A7W1WQI2"/>
<dbReference type="InterPro" id="IPR035929">
    <property type="entry name" value="CoaB-like_sf"/>
</dbReference>
<keyword evidence="3" id="KW-0479">Metal-binding</keyword>
<evidence type="ECO:0000259" key="5">
    <source>
        <dbReference type="Pfam" id="PF02441"/>
    </source>
</evidence>
<dbReference type="GO" id="GO:0015941">
    <property type="term" value="P:pantothenate catabolic process"/>
    <property type="evidence" value="ECO:0007669"/>
    <property type="project" value="InterPro"/>
</dbReference>
<evidence type="ECO:0000256" key="1">
    <source>
        <dbReference type="ARBA" id="ARBA00022793"/>
    </source>
</evidence>
<feature type="active site" description="Proton donor" evidence="3">
    <location>
        <position position="156"/>
    </location>
</feature>
<keyword evidence="3 4" id="KW-0288">FMN</keyword>
<evidence type="ECO:0000259" key="6">
    <source>
        <dbReference type="Pfam" id="PF04127"/>
    </source>
</evidence>
<feature type="region of interest" description="Phosphopantothenate--cysteine ligase" evidence="3">
    <location>
        <begin position="189"/>
        <end position="399"/>
    </location>
</feature>
<keyword evidence="2 3" id="KW-0456">Lyase</keyword>
<proteinExistence type="inferred from homology"/>
<dbReference type="PANTHER" id="PTHR14359:SF6">
    <property type="entry name" value="PHOSPHOPANTOTHENOYLCYSTEINE DECARBOXYLASE"/>
    <property type="match status" value="1"/>
</dbReference>
<evidence type="ECO:0000313" key="7">
    <source>
        <dbReference type="EMBL" id="MBA4494190.1"/>
    </source>
</evidence>
<dbReference type="GO" id="GO:0004632">
    <property type="term" value="F:phosphopantothenate--cysteine ligase activity"/>
    <property type="evidence" value="ECO:0007669"/>
    <property type="project" value="UniProtKB-UniRule"/>
</dbReference>
<dbReference type="EC" id="4.1.1.36" evidence="3"/>
<dbReference type="Gene3D" id="3.40.50.10300">
    <property type="entry name" value="CoaB-like"/>
    <property type="match status" value="1"/>
</dbReference>
<dbReference type="EMBL" id="JACEIQ010000006">
    <property type="protein sequence ID" value="MBA4494190.1"/>
    <property type="molecule type" value="Genomic_DNA"/>
</dbReference>
<comment type="similarity">
    <text evidence="3 4">In the N-terminal section; belongs to the HFCD (homo-oligomeric flavin containing Cys decarboxylase) superfamily.</text>
</comment>
<feature type="domain" description="Flavoprotein" evidence="5">
    <location>
        <begin position="4"/>
        <end position="175"/>
    </location>
</feature>
<keyword evidence="8" id="KW-1185">Reference proteome</keyword>
<dbReference type="InterPro" id="IPR007085">
    <property type="entry name" value="DNA/pantothenate-metab_flavo_C"/>
</dbReference>
<sequence length="399" mass="43587">MRGKRVVVGISGGIAAFKAATIVSQLSQRGADVRVIMTASATKFITPLTLQTLSRHHVAVDTFEERDPAVVSHIDLADHADLFVLAPATANLIGKLALGLGDDMLSTTLLATRAPIVIAPAMNVHMYENPVVQKNIMSLRERGVSFIEPGEGQLACGYVGRGRMAEPEQIVEWVEAFFSQEQPLAGKKVLVTAGPTVEPLDPVRFFSNYSSGKMGYAMAAAAREAGAEVTLVSGPVSLPTPEQVKRIDVKRTEEMREAVLHYLPQMDVIIKAAAVADYRPSQMLDRKMKKTVDAWTIELEKTPDIALEVGKRKEPHQFFVGFAAETEEIERHARSKLERKGMDLIVANNVSLPGAGFGTDTNIVTVYDREGEVLSLPEMNKIDVARRIIALIGERLHVQ</sequence>
<comment type="pathway">
    <text evidence="3 4">Cofactor biosynthesis; coenzyme A biosynthesis; CoA from (R)-pantothenate: step 2/5.</text>
</comment>
<feature type="region of interest" description="Phosphopantothenoylcysteine decarboxylase" evidence="3">
    <location>
        <begin position="1"/>
        <end position="188"/>
    </location>
</feature>
<dbReference type="UniPathway" id="UPA00241">
    <property type="reaction ID" value="UER00353"/>
</dbReference>
<comment type="catalytic activity">
    <reaction evidence="3 4">
        <text>N-[(R)-4-phosphopantothenoyl]-L-cysteine + H(+) = (R)-4'-phosphopantetheine + CO2</text>
        <dbReference type="Rhea" id="RHEA:16793"/>
        <dbReference type="ChEBI" id="CHEBI:15378"/>
        <dbReference type="ChEBI" id="CHEBI:16526"/>
        <dbReference type="ChEBI" id="CHEBI:59458"/>
        <dbReference type="ChEBI" id="CHEBI:61723"/>
        <dbReference type="EC" id="4.1.1.36"/>
    </reaction>
</comment>
<dbReference type="Pfam" id="PF04127">
    <property type="entry name" value="DFP"/>
    <property type="match status" value="1"/>
</dbReference>
<evidence type="ECO:0000313" key="8">
    <source>
        <dbReference type="Proteomes" id="UP000535491"/>
    </source>
</evidence>